<gene>
    <name evidence="1" type="ORF">S12H4_10509</name>
</gene>
<sequence>IAGYTGSYGAGGLDVWLIKTDASGDTLWTKTFGGGSNDQGTSVQQTADGGYIITGSTSSYGAGDTDVWLIKTDEEGNVDL</sequence>
<dbReference type="PANTHER" id="PTHR42754">
    <property type="entry name" value="ENDOGLUCANASE"/>
    <property type="match status" value="1"/>
</dbReference>
<reference evidence="1" key="1">
    <citation type="journal article" date="2014" name="Front. Microbiol.">
        <title>High frequency of phylogenetically diverse reductive dehalogenase-homologous genes in deep subseafloor sedimentary metagenomes.</title>
        <authorList>
            <person name="Kawai M."/>
            <person name="Futagami T."/>
            <person name="Toyoda A."/>
            <person name="Takaki Y."/>
            <person name="Nishi S."/>
            <person name="Hori S."/>
            <person name="Arai W."/>
            <person name="Tsubouchi T."/>
            <person name="Morono Y."/>
            <person name="Uchiyama I."/>
            <person name="Ito T."/>
            <person name="Fujiyama A."/>
            <person name="Inagaki F."/>
            <person name="Takami H."/>
        </authorList>
    </citation>
    <scope>NUCLEOTIDE SEQUENCE</scope>
    <source>
        <strain evidence="1">Expedition CK06-06</strain>
    </source>
</reference>
<dbReference type="EMBL" id="BARW01004508">
    <property type="protein sequence ID" value="GAI63851.1"/>
    <property type="molecule type" value="Genomic_DNA"/>
</dbReference>
<name>X1R9Z6_9ZZZZ</name>
<dbReference type="PANTHER" id="PTHR42754:SF1">
    <property type="entry name" value="LIPOPROTEIN"/>
    <property type="match status" value="1"/>
</dbReference>
<accession>X1R9Z6</accession>
<organism evidence="1">
    <name type="scientific">marine sediment metagenome</name>
    <dbReference type="NCBI Taxonomy" id="412755"/>
    <lineage>
        <taxon>unclassified sequences</taxon>
        <taxon>metagenomes</taxon>
        <taxon>ecological metagenomes</taxon>
    </lineage>
</organism>
<proteinExistence type="predicted"/>
<protein>
    <recommendedName>
        <fullName evidence="2">Bulb-type lectin domain-containing protein</fullName>
    </recommendedName>
</protein>
<feature type="non-terminal residue" evidence="1">
    <location>
        <position position="1"/>
    </location>
</feature>
<dbReference type="AlphaFoldDB" id="X1R9Z6"/>
<evidence type="ECO:0008006" key="2">
    <source>
        <dbReference type="Google" id="ProtNLM"/>
    </source>
</evidence>
<comment type="caution">
    <text evidence="1">The sequence shown here is derived from an EMBL/GenBank/DDBJ whole genome shotgun (WGS) entry which is preliminary data.</text>
</comment>
<evidence type="ECO:0000313" key="1">
    <source>
        <dbReference type="EMBL" id="GAI63851.1"/>
    </source>
</evidence>